<dbReference type="AlphaFoldDB" id="A0A382FCB7"/>
<dbReference type="Gene3D" id="2.60.40.1190">
    <property type="match status" value="1"/>
</dbReference>
<protein>
    <recommendedName>
        <fullName evidence="2">Carbohydrate-binding domain-containing protein</fullName>
    </recommendedName>
</protein>
<organism evidence="1">
    <name type="scientific">marine metagenome</name>
    <dbReference type="NCBI Taxonomy" id="408172"/>
    <lineage>
        <taxon>unclassified sequences</taxon>
        <taxon>metagenomes</taxon>
        <taxon>ecological metagenomes</taxon>
    </lineage>
</organism>
<evidence type="ECO:0000313" key="1">
    <source>
        <dbReference type="EMBL" id="SVB59863.1"/>
    </source>
</evidence>
<sequence>MGGSLSSLKILIIAVVINAVFSAFTNAAITIDGSLDETEWKQAQRFENFVETSPFSLKETTHPTEVLVLTDEKGIYFGFINEQPWDTRYRRKQERDAMWADSDRNFISIDFDGKANMGYFFGVNLGGSMSDGSI</sequence>
<dbReference type="SUPFAM" id="SSF49344">
    <property type="entry name" value="CBD9-like"/>
    <property type="match status" value="1"/>
</dbReference>
<name>A0A382FCB7_9ZZZZ</name>
<feature type="non-terminal residue" evidence="1">
    <location>
        <position position="134"/>
    </location>
</feature>
<reference evidence="1" key="1">
    <citation type="submission" date="2018-05" db="EMBL/GenBank/DDBJ databases">
        <authorList>
            <person name="Lanie J.A."/>
            <person name="Ng W.-L."/>
            <person name="Kazmierczak K.M."/>
            <person name="Andrzejewski T.M."/>
            <person name="Davidsen T.M."/>
            <person name="Wayne K.J."/>
            <person name="Tettelin H."/>
            <person name="Glass J.I."/>
            <person name="Rusch D."/>
            <person name="Podicherti R."/>
            <person name="Tsui H.-C.T."/>
            <person name="Winkler M.E."/>
        </authorList>
    </citation>
    <scope>NUCLEOTIDE SEQUENCE</scope>
</reference>
<evidence type="ECO:0008006" key="2">
    <source>
        <dbReference type="Google" id="ProtNLM"/>
    </source>
</evidence>
<proteinExistence type="predicted"/>
<gene>
    <name evidence="1" type="ORF">METZ01_LOCUS212717</name>
</gene>
<accession>A0A382FCB7</accession>
<dbReference type="EMBL" id="UINC01048833">
    <property type="protein sequence ID" value="SVB59863.1"/>
    <property type="molecule type" value="Genomic_DNA"/>
</dbReference>